<dbReference type="Pfam" id="PF02518">
    <property type="entry name" value="HATPase_c"/>
    <property type="match status" value="1"/>
</dbReference>
<dbReference type="SMART" id="SM00387">
    <property type="entry name" value="HATPase_c"/>
    <property type="match status" value="1"/>
</dbReference>
<comment type="caution">
    <text evidence="4">The sequence shown here is derived from an EMBL/GenBank/DDBJ whole genome shotgun (WGS) entry which is preliminary data.</text>
</comment>
<keyword evidence="4" id="KW-0808">Transferase</keyword>
<dbReference type="EMBL" id="JAHDYR010000012">
    <property type="protein sequence ID" value="KAG9394945.1"/>
    <property type="molecule type" value="Genomic_DNA"/>
</dbReference>
<accession>A0A8J6EAN2</accession>
<feature type="transmembrane region" description="Helical" evidence="2">
    <location>
        <begin position="40"/>
        <end position="57"/>
    </location>
</feature>
<dbReference type="AlphaFoldDB" id="A0A8J6EAN2"/>
<proteinExistence type="predicted"/>
<evidence type="ECO:0000256" key="2">
    <source>
        <dbReference type="SAM" id="Phobius"/>
    </source>
</evidence>
<dbReference type="Gene3D" id="3.30.565.10">
    <property type="entry name" value="Histidine kinase-like ATPase, C-terminal domain"/>
    <property type="match status" value="1"/>
</dbReference>
<keyword evidence="4" id="KW-0418">Kinase</keyword>
<feature type="compositionally biased region" description="Polar residues" evidence="1">
    <location>
        <begin position="482"/>
        <end position="494"/>
    </location>
</feature>
<feature type="region of interest" description="Disordered" evidence="1">
    <location>
        <begin position="479"/>
        <end position="503"/>
    </location>
</feature>
<feature type="transmembrane region" description="Helical" evidence="2">
    <location>
        <begin position="64"/>
        <end position="81"/>
    </location>
</feature>
<keyword evidence="5" id="KW-1185">Reference proteome</keyword>
<dbReference type="InterPro" id="IPR036890">
    <property type="entry name" value="HATPase_C_sf"/>
</dbReference>
<protein>
    <submittedName>
        <fullName evidence="4">Histidine kinase- DNA gyrase B- and HSP90-like ATPase</fullName>
    </submittedName>
</protein>
<evidence type="ECO:0000259" key="3">
    <source>
        <dbReference type="SMART" id="SM00387"/>
    </source>
</evidence>
<organism evidence="4 5">
    <name type="scientific">Carpediemonas membranifera</name>
    <dbReference type="NCBI Taxonomy" id="201153"/>
    <lineage>
        <taxon>Eukaryota</taxon>
        <taxon>Metamonada</taxon>
        <taxon>Carpediemonas-like organisms</taxon>
        <taxon>Carpediemonas</taxon>
    </lineage>
</organism>
<sequence length="908" mass="97760">MRLVLPDWNTQKATIIASSLILSELAADAVFPHVLRSEDAVGFCIGLSLASMSLLAISIQAKAVVQLLSSLILILSLLASPPSTGQAVYHAIVLIVTRALALIGFAARIRQDERLCSRHAALSQATSTAVGATIAVISALEAAKMAQDGRVLAHSIHPVCQAVLIGNVGLVLSIRRGLIEVQAEFDFKGVEGTPHQPLTSPLSPRLLVFLLLLMFLATPASLPVVLAPYALLAFESIRDMRDSASLVSLLTIVFGLALSFAKDVTPSVAGVIVSLHAVLMAIKPSVDEATSTGGKNATNPEQRILDNVVEALFHASILPSDSLTAQILAQHLPAMFKERPYTLKLWRSFPGERLVELLSMGRPLAIHAGDVDRLFPPFDRNHVTSRWKLRERMPVKETRLLRPRHRQPAGQEVSRMYLAKRRGSLRQEIARSTVSHVRRQRAEQPGGNSNSPIRRSFDLAAGIGTSFGDDKRLATGLIFSPGDSTDSVTPTESDTPVDSDEPYSTERLLPEFLTSISVVSGTSVATRTTKNCVVIVMYLEYEWSSGSRLHKGEGLGPPASTLSDIATVVGVTADRQLYTDQLRVRMAADSDRSRSQQFFLSNLQQRLQGPLVTIKKLTEEMAQDCPSGNGLILARSTAAVCDSVLTTIAGPSGVVLSSEVVIRDVIYLKSELFHRGRDFGVFVSRDVPLKVRVHAVSLIAVLDALLSNATNYTTDWVHLSVSVVPKGESARWVGTIDQIGSSSIRLSRVTAESDLLEIRVSNSGEGIPFRQFAKFEPFVGVDAQLHAGLSNSKYCVEDIGGALEVESANGVTTVTLLTPLDNTDPAPISEPLDVDVDVQLPNLPHEREAMAGILGLLGARVVEGALIRVEEHSMQTLAMSVGGRTELITRPASPSAVRAAVQAVLGRP</sequence>
<name>A0A8J6EAN2_9EUKA</name>
<feature type="transmembrane region" description="Helical" evidence="2">
    <location>
        <begin position="244"/>
        <end position="261"/>
    </location>
</feature>
<reference evidence="4" key="1">
    <citation type="submission" date="2021-05" db="EMBL/GenBank/DDBJ databases">
        <title>A free-living protist that lacks canonical eukaryotic 1 DNA replication and segregation systems.</title>
        <authorList>
            <person name="Salas-Leiva D.E."/>
            <person name="Tromer E.C."/>
            <person name="Curtis B.A."/>
            <person name="Jerlstrom-Hultqvist J."/>
            <person name="Kolisko M."/>
            <person name="Yi Z."/>
            <person name="Salas-Leiva J.S."/>
            <person name="Gallot-Lavallee L."/>
            <person name="Kops G.J.P.L."/>
            <person name="Archibald J.M."/>
            <person name="Simpson A.G.B."/>
            <person name="Roger A.J."/>
        </authorList>
    </citation>
    <scope>NUCLEOTIDE SEQUENCE</scope>
    <source>
        <strain evidence="4">BICM</strain>
    </source>
</reference>
<feature type="transmembrane region" description="Helical" evidence="2">
    <location>
        <begin position="206"/>
        <end position="232"/>
    </location>
</feature>
<keyword evidence="2" id="KW-0812">Transmembrane</keyword>
<evidence type="ECO:0000256" key="1">
    <source>
        <dbReference type="SAM" id="MobiDB-lite"/>
    </source>
</evidence>
<feature type="region of interest" description="Disordered" evidence="1">
    <location>
        <begin position="434"/>
        <end position="455"/>
    </location>
</feature>
<dbReference type="Proteomes" id="UP000717585">
    <property type="component" value="Unassembled WGS sequence"/>
</dbReference>
<feature type="transmembrane region" description="Helical" evidence="2">
    <location>
        <begin position="87"/>
        <end position="107"/>
    </location>
</feature>
<dbReference type="SUPFAM" id="SSF55874">
    <property type="entry name" value="ATPase domain of HSP90 chaperone/DNA topoisomerase II/histidine kinase"/>
    <property type="match status" value="1"/>
</dbReference>
<evidence type="ECO:0000313" key="5">
    <source>
        <dbReference type="Proteomes" id="UP000717585"/>
    </source>
</evidence>
<dbReference type="InterPro" id="IPR003594">
    <property type="entry name" value="HATPase_dom"/>
</dbReference>
<feature type="domain" description="Histidine kinase/HSP90-like ATPase" evidence="3">
    <location>
        <begin position="693"/>
        <end position="822"/>
    </location>
</feature>
<dbReference type="GO" id="GO:0016301">
    <property type="term" value="F:kinase activity"/>
    <property type="evidence" value="ECO:0007669"/>
    <property type="project" value="UniProtKB-KW"/>
</dbReference>
<keyword evidence="2" id="KW-0472">Membrane</keyword>
<evidence type="ECO:0000313" key="4">
    <source>
        <dbReference type="EMBL" id="KAG9394945.1"/>
    </source>
</evidence>
<gene>
    <name evidence="4" type="ORF">J8273_0153</name>
</gene>
<keyword evidence="2" id="KW-1133">Transmembrane helix</keyword>
<feature type="transmembrane region" description="Helical" evidence="2">
    <location>
        <begin position="119"/>
        <end position="140"/>
    </location>
</feature>